<dbReference type="Proteomes" id="UP000887579">
    <property type="component" value="Unplaced"/>
</dbReference>
<evidence type="ECO:0000313" key="1">
    <source>
        <dbReference type="Proteomes" id="UP000887579"/>
    </source>
</evidence>
<accession>A0AC34GYR3</accession>
<dbReference type="WBParaSite" id="ES5_v2.g9983.t1">
    <property type="protein sequence ID" value="ES5_v2.g9983.t1"/>
    <property type="gene ID" value="ES5_v2.g9983"/>
</dbReference>
<name>A0AC34GYR3_9BILA</name>
<sequence>MEMSRPSTPHVNNGNAPLTSYGCDYNASTSTTTSWPLTELALETPERLRLQFKKHTSPSIMSPPQRFNNTIRSPQTPKLIRGNQTRPGESFFKSSPSPLRRFKISHSSTPLSDKFGKNSTSRIEYRFCGNEPLPLTTTTAPSLSNVETNLDQTNSSANDSGFYSSFNDTSLLSQNLSWDQSNIFGDCNIFAAENSFSDPFNENLFEYSTDSFLSQTSTIENQFFPTPLTTSFKSQTTDFNASNDFTPAPPSVSSTTSANVTVSNALEIENEQKAAKLKQKTLEDEVLNSLDQYHDEPFNLDYAKDLDMTEFKKLKLVGFFA</sequence>
<reference evidence="2" key="1">
    <citation type="submission" date="2022-11" db="UniProtKB">
        <authorList>
            <consortium name="WormBaseParasite"/>
        </authorList>
    </citation>
    <scope>IDENTIFICATION</scope>
</reference>
<protein>
    <submittedName>
        <fullName evidence="2">Uncharacterized protein</fullName>
    </submittedName>
</protein>
<evidence type="ECO:0000313" key="2">
    <source>
        <dbReference type="WBParaSite" id="ES5_v2.g9983.t1"/>
    </source>
</evidence>
<organism evidence="1 2">
    <name type="scientific">Panagrolaimus sp. ES5</name>
    <dbReference type="NCBI Taxonomy" id="591445"/>
    <lineage>
        <taxon>Eukaryota</taxon>
        <taxon>Metazoa</taxon>
        <taxon>Ecdysozoa</taxon>
        <taxon>Nematoda</taxon>
        <taxon>Chromadorea</taxon>
        <taxon>Rhabditida</taxon>
        <taxon>Tylenchina</taxon>
        <taxon>Panagrolaimomorpha</taxon>
        <taxon>Panagrolaimoidea</taxon>
        <taxon>Panagrolaimidae</taxon>
        <taxon>Panagrolaimus</taxon>
    </lineage>
</organism>
<proteinExistence type="predicted"/>